<dbReference type="InterPro" id="IPR044855">
    <property type="entry name" value="CoA-Trfase_III_dom3_sf"/>
</dbReference>
<dbReference type="EMBL" id="BKAJ01000175">
    <property type="protein sequence ID" value="GEP60684.1"/>
    <property type="molecule type" value="Genomic_DNA"/>
</dbReference>
<dbReference type="InterPro" id="IPR003673">
    <property type="entry name" value="CoA-Trfase_fam_III"/>
</dbReference>
<dbReference type="InterPro" id="IPR023606">
    <property type="entry name" value="CoA-Trfase_III_dom_1_sf"/>
</dbReference>
<accession>A0A512NP26</accession>
<reference evidence="2 3" key="1">
    <citation type="submission" date="2019-07" db="EMBL/GenBank/DDBJ databases">
        <title>Whole genome shotgun sequence of Reyranella soli NBRC 108950.</title>
        <authorList>
            <person name="Hosoyama A."/>
            <person name="Uohara A."/>
            <person name="Ohji S."/>
            <person name="Ichikawa N."/>
        </authorList>
    </citation>
    <scope>NUCLEOTIDE SEQUENCE [LARGE SCALE GENOMIC DNA]</scope>
    <source>
        <strain evidence="2 3">NBRC 108950</strain>
    </source>
</reference>
<dbReference type="OrthoDB" id="7208981at2"/>
<dbReference type="Gene3D" id="3.30.1540.10">
    <property type="entry name" value="formyl-coa transferase, domain 3"/>
    <property type="match status" value="1"/>
</dbReference>
<evidence type="ECO:0000256" key="1">
    <source>
        <dbReference type="ARBA" id="ARBA00022679"/>
    </source>
</evidence>
<dbReference type="SUPFAM" id="SSF89796">
    <property type="entry name" value="CoA-transferase family III (CaiB/BaiF)"/>
    <property type="match status" value="1"/>
</dbReference>
<gene>
    <name evidence="2" type="ORF">RSO01_78500</name>
</gene>
<dbReference type="Pfam" id="PF02515">
    <property type="entry name" value="CoA_transf_3"/>
    <property type="match status" value="1"/>
</dbReference>
<dbReference type="Gene3D" id="3.40.50.10540">
    <property type="entry name" value="Crotonobetainyl-coa:carnitine coa-transferase, domain 1"/>
    <property type="match status" value="1"/>
</dbReference>
<dbReference type="Proteomes" id="UP000321058">
    <property type="component" value="Unassembled WGS sequence"/>
</dbReference>
<evidence type="ECO:0000313" key="2">
    <source>
        <dbReference type="EMBL" id="GEP60684.1"/>
    </source>
</evidence>
<dbReference type="GO" id="GO:0008410">
    <property type="term" value="F:CoA-transferase activity"/>
    <property type="evidence" value="ECO:0007669"/>
    <property type="project" value="TreeGrafter"/>
</dbReference>
<dbReference type="AlphaFoldDB" id="A0A512NP26"/>
<keyword evidence="1 2" id="KW-0808">Transferase</keyword>
<name>A0A512NP26_9HYPH</name>
<protein>
    <submittedName>
        <fullName evidence="2">CoA transferase</fullName>
    </submittedName>
</protein>
<organism evidence="2 3">
    <name type="scientific">Reyranella soli</name>
    <dbReference type="NCBI Taxonomy" id="1230389"/>
    <lineage>
        <taxon>Bacteria</taxon>
        <taxon>Pseudomonadati</taxon>
        <taxon>Pseudomonadota</taxon>
        <taxon>Alphaproteobacteria</taxon>
        <taxon>Hyphomicrobiales</taxon>
        <taxon>Reyranellaceae</taxon>
        <taxon>Reyranella</taxon>
    </lineage>
</organism>
<dbReference type="PANTHER" id="PTHR48207">
    <property type="entry name" value="SUCCINATE--HYDROXYMETHYLGLUTARATE COA-TRANSFERASE"/>
    <property type="match status" value="1"/>
</dbReference>
<keyword evidence="3" id="KW-1185">Reference proteome</keyword>
<evidence type="ECO:0000313" key="3">
    <source>
        <dbReference type="Proteomes" id="UP000321058"/>
    </source>
</evidence>
<dbReference type="RefSeq" id="WP_147156020.1">
    <property type="nucleotide sequence ID" value="NZ_BKAJ01000175.1"/>
</dbReference>
<dbReference type="PANTHER" id="PTHR48207:SF3">
    <property type="entry name" value="SUCCINATE--HYDROXYMETHYLGLUTARATE COA-TRANSFERASE"/>
    <property type="match status" value="1"/>
</dbReference>
<dbReference type="InterPro" id="IPR050483">
    <property type="entry name" value="CoA-transferase_III_domain"/>
</dbReference>
<proteinExistence type="predicted"/>
<comment type="caution">
    <text evidence="2">The sequence shown here is derived from an EMBL/GenBank/DDBJ whole genome shotgun (WGS) entry which is preliminary data.</text>
</comment>
<sequence length="401" mass="43973">MSELPLSGLIVLDVSSFIAAPAAAVALADFGADVIKIEPPGDGDPHRNSYRNASYPQSDKNFAWQLDGRLKRSLALDLKNDTARPVLERLIQRADIMIVNFPPPARERLKLRWEDIEPVNPRLIYCSLTGYGETGPDRDRPGFDVTAYFGRSGILDLARYEDGPPGLSLPAQGDRATAMTLVAAILLGLRQRDRTGKGCWVGTSLYANGVWSNGTSAAGALVGAHLPPRQAPDKPRNALTNLYRTKDDRWLQLLLVRDDRLWPVLCKAIDRPDLLDDPRFTERADRRTRSLELVKELMPVFAQKTYAEWEATFAGTGIPFGVIGRLAEVVDDEQADHAGIFADTANPEVPRTVNNPIRLGFAEPRKAGPPPAVGQHNEEILREAGFSANEIDALKKSGALG</sequence>